<dbReference type="Pfam" id="PF06969">
    <property type="entry name" value="HemN_C"/>
    <property type="match status" value="1"/>
</dbReference>
<dbReference type="InterPro" id="IPR007197">
    <property type="entry name" value="rSAM"/>
</dbReference>
<keyword evidence="9 10" id="KW-0143">Chaperone</keyword>
<keyword evidence="8 10" id="KW-0411">Iron-sulfur</keyword>
<dbReference type="PANTHER" id="PTHR13932:SF5">
    <property type="entry name" value="RADICAL S-ADENOSYL METHIONINE DOMAIN-CONTAINING PROTEIN 1, MITOCHONDRIAL"/>
    <property type="match status" value="1"/>
</dbReference>
<keyword evidence="10" id="KW-0004">4Fe-4S</keyword>
<dbReference type="AlphaFoldDB" id="A0A2S5KKH6"/>
<evidence type="ECO:0000259" key="11">
    <source>
        <dbReference type="PROSITE" id="PS51918"/>
    </source>
</evidence>
<evidence type="ECO:0000313" key="13">
    <source>
        <dbReference type="Proteomes" id="UP000238196"/>
    </source>
</evidence>
<evidence type="ECO:0000256" key="2">
    <source>
        <dbReference type="ARBA" id="ARBA00006100"/>
    </source>
</evidence>
<dbReference type="InterPro" id="IPR058240">
    <property type="entry name" value="rSAM_sf"/>
</dbReference>
<evidence type="ECO:0000256" key="1">
    <source>
        <dbReference type="ARBA" id="ARBA00001966"/>
    </source>
</evidence>
<comment type="cofactor">
    <cofactor evidence="1">
        <name>[4Fe-4S] cluster</name>
        <dbReference type="ChEBI" id="CHEBI:49883"/>
    </cofactor>
</comment>
<evidence type="ECO:0000256" key="8">
    <source>
        <dbReference type="ARBA" id="ARBA00023014"/>
    </source>
</evidence>
<evidence type="ECO:0000313" key="12">
    <source>
        <dbReference type="EMBL" id="PPC75347.1"/>
    </source>
</evidence>
<dbReference type="GO" id="GO:0005737">
    <property type="term" value="C:cytoplasm"/>
    <property type="evidence" value="ECO:0007669"/>
    <property type="project" value="UniProtKB-SubCell"/>
</dbReference>
<evidence type="ECO:0000256" key="3">
    <source>
        <dbReference type="ARBA" id="ARBA00017228"/>
    </source>
</evidence>
<proteinExistence type="inferred from homology"/>
<accession>A0A2S5KKH6</accession>
<dbReference type="GO" id="GO:0051539">
    <property type="term" value="F:4 iron, 4 sulfur cluster binding"/>
    <property type="evidence" value="ECO:0007669"/>
    <property type="project" value="UniProtKB-UniRule"/>
</dbReference>
<dbReference type="NCBIfam" id="TIGR00539">
    <property type="entry name" value="hemN_rel"/>
    <property type="match status" value="1"/>
</dbReference>
<dbReference type="SFLD" id="SFLDG01065">
    <property type="entry name" value="anaerobic_coproporphyrinogen-I"/>
    <property type="match status" value="1"/>
</dbReference>
<dbReference type="EMBL" id="PRLP01000106">
    <property type="protein sequence ID" value="PPC75347.1"/>
    <property type="molecule type" value="Genomic_DNA"/>
</dbReference>
<dbReference type="SFLD" id="SFLDG01082">
    <property type="entry name" value="B12-binding_domain_containing"/>
    <property type="match status" value="1"/>
</dbReference>
<feature type="domain" description="Radical SAM core" evidence="11">
    <location>
        <begin position="4"/>
        <end position="240"/>
    </location>
</feature>
<dbReference type="Pfam" id="PF04055">
    <property type="entry name" value="Radical_SAM"/>
    <property type="match status" value="1"/>
</dbReference>
<comment type="subcellular location">
    <subcellularLocation>
        <location evidence="10">Cytoplasm</location>
    </subcellularLocation>
</comment>
<keyword evidence="6 10" id="KW-0479">Metal-binding</keyword>
<evidence type="ECO:0000256" key="6">
    <source>
        <dbReference type="ARBA" id="ARBA00022723"/>
    </source>
</evidence>
<dbReference type="SFLD" id="SFLDS00029">
    <property type="entry name" value="Radical_SAM"/>
    <property type="match status" value="1"/>
</dbReference>
<dbReference type="GO" id="GO:0046872">
    <property type="term" value="F:metal ion binding"/>
    <property type="evidence" value="ECO:0007669"/>
    <property type="project" value="UniProtKB-UniRule"/>
</dbReference>
<keyword evidence="5 10" id="KW-0949">S-adenosyl-L-methionine</keyword>
<dbReference type="Proteomes" id="UP000238196">
    <property type="component" value="Unassembled WGS sequence"/>
</dbReference>
<evidence type="ECO:0000256" key="7">
    <source>
        <dbReference type="ARBA" id="ARBA00023004"/>
    </source>
</evidence>
<dbReference type="InterPro" id="IPR034505">
    <property type="entry name" value="Coproporphyrinogen-III_oxidase"/>
</dbReference>
<dbReference type="SFLD" id="SFLDF00562">
    <property type="entry name" value="HemN-like__clustered_with_heat"/>
    <property type="match status" value="1"/>
</dbReference>
<evidence type="ECO:0000256" key="10">
    <source>
        <dbReference type="RuleBase" id="RU364116"/>
    </source>
</evidence>
<gene>
    <name evidence="12" type="ORF">C4K68_21790</name>
</gene>
<dbReference type="InterPro" id="IPR010723">
    <property type="entry name" value="HemN_C"/>
</dbReference>
<evidence type="ECO:0000256" key="9">
    <source>
        <dbReference type="ARBA" id="ARBA00023186"/>
    </source>
</evidence>
<comment type="caution">
    <text evidence="12">The sequence shown here is derived from an EMBL/GenBank/DDBJ whole genome shotgun (WGS) entry which is preliminary data.</text>
</comment>
<comment type="similarity">
    <text evidence="2">Belongs to the anaerobic coproporphyrinogen-III oxidase family. HemW subfamily.</text>
</comment>
<keyword evidence="4 10" id="KW-0349">Heme</keyword>
<dbReference type="SUPFAM" id="SSF102114">
    <property type="entry name" value="Radical SAM enzymes"/>
    <property type="match status" value="1"/>
</dbReference>
<dbReference type="SMART" id="SM00729">
    <property type="entry name" value="Elp3"/>
    <property type="match status" value="1"/>
</dbReference>
<keyword evidence="7 10" id="KW-0408">Iron</keyword>
<keyword evidence="10" id="KW-0963">Cytoplasm</keyword>
<evidence type="ECO:0000256" key="5">
    <source>
        <dbReference type="ARBA" id="ARBA00022691"/>
    </source>
</evidence>
<evidence type="ECO:0000256" key="4">
    <source>
        <dbReference type="ARBA" id="ARBA00022617"/>
    </source>
</evidence>
<dbReference type="GO" id="GO:0004109">
    <property type="term" value="F:coproporphyrinogen oxidase activity"/>
    <property type="evidence" value="ECO:0007669"/>
    <property type="project" value="InterPro"/>
</dbReference>
<dbReference type="Gene3D" id="3.20.20.70">
    <property type="entry name" value="Aldolase class I"/>
    <property type="match status" value="1"/>
</dbReference>
<dbReference type="SFLD" id="SFLDF00288">
    <property type="entry name" value="HemN-like__clustered_with_nucl"/>
    <property type="match status" value="1"/>
</dbReference>
<dbReference type="PANTHER" id="PTHR13932">
    <property type="entry name" value="COPROPORPHYRINIGEN III OXIDASE"/>
    <property type="match status" value="1"/>
</dbReference>
<dbReference type="InterPro" id="IPR006638">
    <property type="entry name" value="Elp3/MiaA/NifB-like_rSAM"/>
</dbReference>
<comment type="function">
    <text evidence="10">Probably acts as a heme chaperone, transferring heme to an unknown acceptor. Binds one molecule of heme per monomer, possibly covalently. Binds 1 [4Fe-4S] cluster. The cluster is coordinated with 3 cysteines and an exchangeable S-adenosyl-L-methionine.</text>
</comment>
<name>A0A2S5KKH6_9PROT</name>
<dbReference type="PROSITE" id="PS51918">
    <property type="entry name" value="RADICAL_SAM"/>
    <property type="match status" value="1"/>
</dbReference>
<organism evidence="12 13">
    <name type="scientific">Proteobacteria bacterium 228</name>
    <dbReference type="NCBI Taxonomy" id="2083153"/>
    <lineage>
        <taxon>Bacteria</taxon>
        <taxon>Pseudomonadati</taxon>
        <taxon>Pseudomonadota</taxon>
    </lineage>
</organism>
<dbReference type="CDD" id="cd01335">
    <property type="entry name" value="Radical_SAM"/>
    <property type="match status" value="1"/>
</dbReference>
<dbReference type="OrthoDB" id="5288668at2"/>
<protein>
    <recommendedName>
        <fullName evidence="3 10">Heme chaperone HemW</fullName>
    </recommendedName>
</protein>
<dbReference type="GO" id="GO:0006779">
    <property type="term" value="P:porphyrin-containing compound biosynthetic process"/>
    <property type="evidence" value="ECO:0007669"/>
    <property type="project" value="InterPro"/>
</dbReference>
<reference evidence="12 13" key="1">
    <citation type="submission" date="2018-02" db="EMBL/GenBank/DDBJ databases">
        <title>novel marine gammaproteobacteria from coastal saline agro ecosystem.</title>
        <authorList>
            <person name="Krishnan R."/>
            <person name="Ramesh Kumar N."/>
        </authorList>
    </citation>
    <scope>NUCLEOTIDE SEQUENCE [LARGE SCALE GENOMIC DNA]</scope>
    <source>
        <strain evidence="12 13">228</strain>
    </source>
</reference>
<dbReference type="InterPro" id="IPR013785">
    <property type="entry name" value="Aldolase_TIM"/>
</dbReference>
<sequence>MASLLQLPPLSLYIHIPWCVRKCPYCDFNSHAVRGELPEQEYVARLLEDLEQEQVAAQGREITSIFIGGGTPSLFSEQAIDQLLCGIARRVTLADDCEVTMEANPGTFEAERFAGFRQAGVNRLSVGIQSFDDDKLQRLGRIHSSRDAIAAVEKLHQLGFDNFNLDLMHGLPEQTLQQGLADLRQAIALQPAHISWYQLTIEPNTEYYSRPPQLPEDEALWAIQEEGHELLQAAGYGQYETSAYAQAGRRARHNLNYWQFGDYLGIGAGAHGKVSWQATGQIVRRWKTRMPQHYLDRSRLLVAGEQQVEADELPFEFMMNALRLVDGVPSAWFEQRTGLTKARIDDAVRLGQDRGLLDRNEDAFRPTALGQRYLNDLLELFL</sequence>
<dbReference type="InterPro" id="IPR004559">
    <property type="entry name" value="HemW-like"/>
</dbReference>